<gene>
    <name evidence="2" type="ORF">SAMN04488559_10970</name>
</gene>
<dbReference type="PANTHER" id="PTHR31126">
    <property type="entry name" value="TYROSINE-PROTEIN PHOSPHATASE"/>
    <property type="match status" value="1"/>
</dbReference>
<dbReference type="Gene3D" id="3.90.190.10">
    <property type="entry name" value="Protein tyrosine phosphatase superfamily"/>
    <property type="match status" value="1"/>
</dbReference>
<evidence type="ECO:0000313" key="3">
    <source>
        <dbReference type="Proteomes" id="UP000198948"/>
    </source>
</evidence>
<sequence length="359" mass="40579">MSLARKGASGLVERFKVEKNEQNEYIFTTEKKQDETVTVFLTTSNDVKAAQKKQLIVTTASTFTLTLEAISERPYFIIEQGAESYVIATRNVDVPHMNNFRDMGGYATESGQHIKWGMLYRSDQICNANDAGLKALNQLGIRTIIDYRSLDEIEKYPNPTINPAVTTYHLDPNAHAAELSAQFQASKEDEDKNLIASIIEQKNKGALVDRYDIVMEQYNNFVSKEKSKAAFGKMLKVVANPEAAPIDQHCRGGKDRTGFGAMLVLGVLGVSKEEIVADYMLTYQNRVKRNETKMALYKKLTQDEDVLNYLYSLIETRAEFIETSYDKIIKEYGTMSHYATTELGLTDVDIANMKMLYLE</sequence>
<dbReference type="Proteomes" id="UP000198948">
    <property type="component" value="Unassembled WGS sequence"/>
</dbReference>
<proteinExistence type="inferred from homology"/>
<dbReference type="InterPro" id="IPR026893">
    <property type="entry name" value="Tyr/Ser_Pase_IphP-type"/>
</dbReference>
<evidence type="ECO:0000313" key="2">
    <source>
        <dbReference type="EMBL" id="SER88864.1"/>
    </source>
</evidence>
<dbReference type="SUPFAM" id="SSF52799">
    <property type="entry name" value="(Phosphotyrosine protein) phosphatases II"/>
    <property type="match status" value="1"/>
</dbReference>
<organism evidence="2 3">
    <name type="scientific">Isobaculum melis</name>
    <dbReference type="NCBI Taxonomy" id="142588"/>
    <lineage>
        <taxon>Bacteria</taxon>
        <taxon>Bacillati</taxon>
        <taxon>Bacillota</taxon>
        <taxon>Bacilli</taxon>
        <taxon>Lactobacillales</taxon>
        <taxon>Carnobacteriaceae</taxon>
        <taxon>Isobaculum</taxon>
    </lineage>
</organism>
<dbReference type="STRING" id="142588.SAMN04488559_10970"/>
<dbReference type="AlphaFoldDB" id="A0A1H9SVL8"/>
<dbReference type="GO" id="GO:0004721">
    <property type="term" value="F:phosphoprotein phosphatase activity"/>
    <property type="evidence" value="ECO:0007669"/>
    <property type="project" value="InterPro"/>
</dbReference>
<keyword evidence="3" id="KW-1185">Reference proteome</keyword>
<dbReference type="Pfam" id="PF13350">
    <property type="entry name" value="Y_phosphatase3"/>
    <property type="match status" value="1"/>
</dbReference>
<dbReference type="PANTHER" id="PTHR31126:SF1">
    <property type="entry name" value="TYROSINE SPECIFIC PROTEIN PHOSPHATASES DOMAIN-CONTAINING PROTEIN"/>
    <property type="match status" value="1"/>
</dbReference>
<protein>
    <submittedName>
        <fullName evidence="2">Protein tyrosine phosphatase</fullName>
    </submittedName>
</protein>
<reference evidence="2 3" key="1">
    <citation type="submission" date="2016-10" db="EMBL/GenBank/DDBJ databases">
        <authorList>
            <person name="de Groot N.N."/>
        </authorList>
    </citation>
    <scope>NUCLEOTIDE SEQUENCE [LARGE SCALE GENOMIC DNA]</scope>
    <source>
        <strain evidence="2 3">DSM 13760</strain>
    </source>
</reference>
<dbReference type="EMBL" id="FOHA01000009">
    <property type="protein sequence ID" value="SER88864.1"/>
    <property type="molecule type" value="Genomic_DNA"/>
</dbReference>
<dbReference type="InterPro" id="IPR029021">
    <property type="entry name" value="Prot-tyrosine_phosphatase-like"/>
</dbReference>
<evidence type="ECO:0000256" key="1">
    <source>
        <dbReference type="ARBA" id="ARBA00009580"/>
    </source>
</evidence>
<name>A0A1H9SVL8_9LACT</name>
<accession>A0A1H9SVL8</accession>
<comment type="similarity">
    <text evidence="1">Belongs to the protein-tyrosine phosphatase family.</text>
</comment>